<protein>
    <submittedName>
        <fullName evidence="3">DUF4062 domain-containing protein</fullName>
    </submittedName>
</protein>
<evidence type="ECO:0000313" key="3">
    <source>
        <dbReference type="EMBL" id="MBL0389485.1"/>
    </source>
</evidence>
<feature type="domain" description="ABC-three component systems C-terminal" evidence="2">
    <location>
        <begin position="210"/>
        <end position="411"/>
    </location>
</feature>
<gene>
    <name evidence="3" type="ORF">JJB07_23345</name>
</gene>
<dbReference type="InterPro" id="IPR025139">
    <property type="entry name" value="DUF4062"/>
</dbReference>
<comment type="caution">
    <text evidence="3">The sequence shown here is derived from an EMBL/GenBank/DDBJ whole genome shotgun (WGS) entry which is preliminary data.</text>
</comment>
<organism evidence="3 4">
    <name type="scientific">Tumebacillus amylolyticus</name>
    <dbReference type="NCBI Taxonomy" id="2801339"/>
    <lineage>
        <taxon>Bacteria</taxon>
        <taxon>Bacillati</taxon>
        <taxon>Bacillota</taxon>
        <taxon>Bacilli</taxon>
        <taxon>Bacillales</taxon>
        <taxon>Alicyclobacillaceae</taxon>
        <taxon>Tumebacillus</taxon>
    </lineage>
</organism>
<dbReference type="Pfam" id="PF13271">
    <property type="entry name" value="DUF4062"/>
    <property type="match status" value="1"/>
</dbReference>
<dbReference type="RefSeq" id="WP_201638476.1">
    <property type="nucleotide sequence ID" value="NZ_JAEQNB010000016.1"/>
</dbReference>
<evidence type="ECO:0000313" key="4">
    <source>
        <dbReference type="Proteomes" id="UP000602284"/>
    </source>
</evidence>
<keyword evidence="4" id="KW-1185">Reference proteome</keyword>
<dbReference type="InterPro" id="IPR046915">
    <property type="entry name" value="ABC-3C_CTD5"/>
</dbReference>
<evidence type="ECO:0000259" key="1">
    <source>
        <dbReference type="Pfam" id="PF13271"/>
    </source>
</evidence>
<accession>A0ABS1JGS0</accession>
<feature type="domain" description="DUF4062" evidence="1">
    <location>
        <begin position="5"/>
        <end position="87"/>
    </location>
</feature>
<name>A0ABS1JGS0_9BACL</name>
<sequence>MPDMRVFIGGTYKDNLSYRQKAYDCLRRKHAAVSTMEDFEASGRTVRDHCKYKLEECTHYVLVVGQRYGWIPDGETQSITELEYEWARACIEPGNMQIFFYELVEGERVEALDNQQKLDAFKDRLYRECSPRTFRNEDNCEAVLERSLSVWFDRQPTAVAVPQTTSSYQVTSTHQATGMMQSGVVQAAPVGASLIPANLVTLVQGFVRLFSPSVHAELQSSLQQVIQKINSMTPKEFEDFLNQYRFPFNIYHTTDAGIVELLEALTLLHFAYGDWELVPSDNTANLALGSQGDSWIRIVHSGNRYVSMPKAIFELRKRILKTKSGQKAKQEGGPLLPNRLILDNFISDYTLCEECGNRLGGGISFSFTDVLEDFTQSPDARDFTQMNDSFEGLEKTRVCCTECLRRVKSEASMEQQIRDRIRGLTS</sequence>
<dbReference type="Proteomes" id="UP000602284">
    <property type="component" value="Unassembled WGS sequence"/>
</dbReference>
<evidence type="ECO:0000259" key="2">
    <source>
        <dbReference type="Pfam" id="PF20281"/>
    </source>
</evidence>
<dbReference type="EMBL" id="JAEQNB010000016">
    <property type="protein sequence ID" value="MBL0389485.1"/>
    <property type="molecule type" value="Genomic_DNA"/>
</dbReference>
<dbReference type="Pfam" id="PF20281">
    <property type="entry name" value="CTD5"/>
    <property type="match status" value="1"/>
</dbReference>
<proteinExistence type="predicted"/>
<reference evidence="3 4" key="1">
    <citation type="submission" date="2021-01" db="EMBL/GenBank/DDBJ databases">
        <title>Tumebacillus sp. strain ITR2 16S ribosomal RNA gene Genome sequencing and assembly.</title>
        <authorList>
            <person name="Kang M."/>
        </authorList>
    </citation>
    <scope>NUCLEOTIDE SEQUENCE [LARGE SCALE GENOMIC DNA]</scope>
    <source>
        <strain evidence="3 4">ITR2</strain>
    </source>
</reference>